<dbReference type="Gene3D" id="3.30.160.810">
    <property type="match status" value="1"/>
</dbReference>
<dbReference type="RefSeq" id="WP_092118163.1">
    <property type="nucleotide sequence ID" value="NZ_FMXO01000005.1"/>
</dbReference>
<dbReference type="GO" id="GO:0003735">
    <property type="term" value="F:structural constituent of ribosome"/>
    <property type="evidence" value="ECO:0007669"/>
    <property type="project" value="UniProtKB-UniRule"/>
</dbReference>
<dbReference type="GO" id="GO:0022625">
    <property type="term" value="C:cytosolic large ribosomal subunit"/>
    <property type="evidence" value="ECO:0007669"/>
    <property type="project" value="TreeGrafter"/>
</dbReference>
<evidence type="ECO:0000256" key="2">
    <source>
        <dbReference type="ARBA" id="ARBA00022730"/>
    </source>
</evidence>
<evidence type="ECO:0000256" key="8">
    <source>
        <dbReference type="SAM" id="MobiDB-lite"/>
    </source>
</evidence>
<keyword evidence="5 7" id="KW-0687">Ribonucleoprotein</keyword>
<protein>
    <recommendedName>
        <fullName evidence="6 7">Large ribosomal subunit protein uL3</fullName>
    </recommendedName>
</protein>
<accession>A0A1G6BLW7</accession>
<keyword evidence="4 7" id="KW-0689">Ribosomal protein</keyword>
<dbReference type="EMBL" id="FMXO01000005">
    <property type="protein sequence ID" value="SDB21598.1"/>
    <property type="molecule type" value="Genomic_DNA"/>
</dbReference>
<dbReference type="OrthoDB" id="9806135at2"/>
<dbReference type="STRING" id="617002.SAMN05660653_01041"/>
<comment type="subunit">
    <text evidence="7">Part of the 50S ribosomal subunit. Forms a cluster with proteins L14 and L19.</text>
</comment>
<sequence>MSNTLGILGRKIGMTRIFGSDGMIIPVTVIQAGPCPILQLKEQTRDGYASLQVGYQEVPVGKLSKPQKGHQDKSGAGFFRHVREFRIDSVDGYEIGQALNLDMFAPGEKIKVTGTSKGKGFAGVMKRWGFGGSPASHGHEKVHRNAGSIGNNTKPGRVIKGKKMAGHMGARRTTYKNIEIVAIRADDNVLLVKGQIPGPKNGLVIVRKQHA</sequence>
<dbReference type="Proteomes" id="UP000198771">
    <property type="component" value="Unassembled WGS sequence"/>
</dbReference>
<keyword evidence="10" id="KW-1185">Reference proteome</keyword>
<evidence type="ECO:0000256" key="4">
    <source>
        <dbReference type="ARBA" id="ARBA00022980"/>
    </source>
</evidence>
<dbReference type="NCBIfam" id="TIGR03625">
    <property type="entry name" value="L3_bact"/>
    <property type="match status" value="1"/>
</dbReference>
<keyword evidence="2 7" id="KW-0699">rRNA-binding</keyword>
<dbReference type="GO" id="GO:0019843">
    <property type="term" value="F:rRNA binding"/>
    <property type="evidence" value="ECO:0007669"/>
    <property type="project" value="UniProtKB-UniRule"/>
</dbReference>
<feature type="region of interest" description="Disordered" evidence="8">
    <location>
        <begin position="134"/>
        <end position="153"/>
    </location>
</feature>
<evidence type="ECO:0000256" key="3">
    <source>
        <dbReference type="ARBA" id="ARBA00022884"/>
    </source>
</evidence>
<evidence type="ECO:0000313" key="10">
    <source>
        <dbReference type="Proteomes" id="UP000198771"/>
    </source>
</evidence>
<dbReference type="GO" id="GO:0006412">
    <property type="term" value="P:translation"/>
    <property type="evidence" value="ECO:0007669"/>
    <property type="project" value="UniProtKB-UniRule"/>
</dbReference>
<evidence type="ECO:0000313" key="9">
    <source>
        <dbReference type="EMBL" id="SDB21598.1"/>
    </source>
</evidence>
<dbReference type="InterPro" id="IPR000597">
    <property type="entry name" value="Ribosomal_uL3"/>
</dbReference>
<dbReference type="AlphaFoldDB" id="A0A1G6BLW7"/>
<evidence type="ECO:0000256" key="5">
    <source>
        <dbReference type="ARBA" id="ARBA00023274"/>
    </source>
</evidence>
<dbReference type="Pfam" id="PF00297">
    <property type="entry name" value="Ribosomal_L3"/>
    <property type="match status" value="1"/>
</dbReference>
<keyword evidence="3 7" id="KW-0694">RNA-binding</keyword>
<dbReference type="InterPro" id="IPR009000">
    <property type="entry name" value="Transl_B-barrel_sf"/>
</dbReference>
<reference evidence="9 10" key="1">
    <citation type="submission" date="2016-10" db="EMBL/GenBank/DDBJ databases">
        <authorList>
            <person name="de Groot N.N."/>
        </authorList>
    </citation>
    <scope>NUCLEOTIDE SEQUENCE [LARGE SCALE GENOMIC DNA]</scope>
    <source>
        <strain evidence="9 10">ASO4-2</strain>
    </source>
</reference>
<comment type="function">
    <text evidence="7">One of the primary rRNA binding proteins, it binds directly near the 3'-end of the 23S rRNA, where it nucleates assembly of the 50S subunit.</text>
</comment>
<evidence type="ECO:0000256" key="7">
    <source>
        <dbReference type="HAMAP-Rule" id="MF_01325"/>
    </source>
</evidence>
<gene>
    <name evidence="7" type="primary">rplC</name>
    <name evidence="9" type="ORF">SAMN05660653_01041</name>
</gene>
<dbReference type="PANTHER" id="PTHR11229">
    <property type="entry name" value="50S RIBOSOMAL PROTEIN L3"/>
    <property type="match status" value="1"/>
</dbReference>
<dbReference type="FunFam" id="2.40.30.10:FF:000004">
    <property type="entry name" value="50S ribosomal protein L3"/>
    <property type="match status" value="1"/>
</dbReference>
<name>A0A1G6BLW7_9BACT</name>
<dbReference type="SUPFAM" id="SSF50447">
    <property type="entry name" value="Translation proteins"/>
    <property type="match status" value="1"/>
</dbReference>
<evidence type="ECO:0000256" key="1">
    <source>
        <dbReference type="ARBA" id="ARBA00006540"/>
    </source>
</evidence>
<proteinExistence type="inferred from homology"/>
<dbReference type="PANTHER" id="PTHR11229:SF16">
    <property type="entry name" value="LARGE RIBOSOMAL SUBUNIT PROTEIN UL3C"/>
    <property type="match status" value="1"/>
</dbReference>
<evidence type="ECO:0000256" key="6">
    <source>
        <dbReference type="ARBA" id="ARBA00035243"/>
    </source>
</evidence>
<dbReference type="Gene3D" id="2.40.30.10">
    <property type="entry name" value="Translation factors"/>
    <property type="match status" value="1"/>
</dbReference>
<comment type="similarity">
    <text evidence="1 7">Belongs to the universal ribosomal protein uL3 family.</text>
</comment>
<dbReference type="HAMAP" id="MF_01325_B">
    <property type="entry name" value="Ribosomal_uL3_B"/>
    <property type="match status" value="1"/>
</dbReference>
<dbReference type="InterPro" id="IPR019927">
    <property type="entry name" value="Ribosomal_uL3_bac/org-type"/>
</dbReference>
<organism evidence="9 10">
    <name type="scientific">Desulfonatronum thiosulfatophilum</name>
    <dbReference type="NCBI Taxonomy" id="617002"/>
    <lineage>
        <taxon>Bacteria</taxon>
        <taxon>Pseudomonadati</taxon>
        <taxon>Thermodesulfobacteriota</taxon>
        <taxon>Desulfovibrionia</taxon>
        <taxon>Desulfovibrionales</taxon>
        <taxon>Desulfonatronaceae</taxon>
        <taxon>Desulfonatronum</taxon>
    </lineage>
</organism>